<dbReference type="AlphaFoldDB" id="A0A0K2H3N8"/>
<proteinExistence type="predicted"/>
<dbReference type="PATRIC" id="fig|1408189.4.peg.1481"/>
<evidence type="ECO:0000313" key="3">
    <source>
        <dbReference type="Proteomes" id="UP000058446"/>
    </source>
</evidence>
<dbReference type="OrthoDB" id="4398343at2"/>
<reference evidence="2 3" key="1">
    <citation type="submission" date="2013-10" db="EMBL/GenBank/DDBJ databases">
        <title>Complete genome sequence of Corynebacterium lactis DSM 45799(T), isolated from raw cow milk.</title>
        <authorList>
            <person name="Ruckert C."/>
            <person name="Albersmeier A."/>
            <person name="Lipski A."/>
            <person name="Kalinowski J."/>
        </authorList>
    </citation>
    <scope>NUCLEOTIDE SEQUENCE [LARGE SCALE GENOMIC DNA]</scope>
    <source>
        <strain evidence="2 3">RW2-5</strain>
    </source>
</reference>
<evidence type="ECO:0008006" key="4">
    <source>
        <dbReference type="Google" id="ProtNLM"/>
    </source>
</evidence>
<name>A0A0K2H3N8_9CORY</name>
<dbReference type="KEGG" id="clw:CLAC_07395"/>
<gene>
    <name evidence="2" type="ORF">CLAC_07395</name>
</gene>
<dbReference type="InterPro" id="IPR003615">
    <property type="entry name" value="HNH_nuc"/>
</dbReference>
<protein>
    <recommendedName>
        <fullName evidence="4">HNH endonuclease</fullName>
    </recommendedName>
</protein>
<sequence>MAWVRVSDTFNEAPEWMRAYELAAERGDDRLVSELKGAASALFTHSAQQWTDYKITYGAAVRHIGISRVEPVLQDLITIGIITEVESEGERQFMLVERESFVHVIRSDAKSKATKRRNDQNRAGLQVPVMLRDGDQCRYCGDEVVWGDKKSDRGREYDHRDIDAPTTPDNYVTACRGCNQLRHELGERAEEELPLLDPPESPMYGPELRKKLSRWEGFVARWCKKEGLPNPLIADEVEAQDNPAASRAVTPSQEEKTVRATSPAAGPSQEPGKPQFPNTDSHGQVESEGRAAKGSSRQPAETKQVHVTTNPSPALPAHHAGGAPQGRKASHVRDAGPANVSEPFARRRRRRRRG</sequence>
<feature type="compositionally biased region" description="Low complexity" evidence="1">
    <location>
        <begin position="311"/>
        <end position="322"/>
    </location>
</feature>
<dbReference type="CDD" id="cd00085">
    <property type="entry name" value="HNHc"/>
    <property type="match status" value="1"/>
</dbReference>
<dbReference type="Proteomes" id="UP000058446">
    <property type="component" value="Chromosome"/>
</dbReference>
<evidence type="ECO:0000256" key="1">
    <source>
        <dbReference type="SAM" id="MobiDB-lite"/>
    </source>
</evidence>
<organism evidence="2 3">
    <name type="scientific">Corynebacterium lactis RW2-5</name>
    <dbReference type="NCBI Taxonomy" id="1408189"/>
    <lineage>
        <taxon>Bacteria</taxon>
        <taxon>Bacillati</taxon>
        <taxon>Actinomycetota</taxon>
        <taxon>Actinomycetes</taxon>
        <taxon>Mycobacteriales</taxon>
        <taxon>Corynebacteriaceae</taxon>
        <taxon>Corynebacterium</taxon>
    </lineage>
</organism>
<keyword evidence="3" id="KW-1185">Reference proteome</keyword>
<feature type="compositionally biased region" description="Polar residues" evidence="1">
    <location>
        <begin position="295"/>
        <end position="310"/>
    </location>
</feature>
<dbReference type="EMBL" id="CP006841">
    <property type="protein sequence ID" value="ALA68563.1"/>
    <property type="molecule type" value="Genomic_DNA"/>
</dbReference>
<dbReference type="Gene3D" id="1.10.30.50">
    <property type="match status" value="1"/>
</dbReference>
<dbReference type="RefSeq" id="WP_053412337.1">
    <property type="nucleotide sequence ID" value="NZ_CP006841.1"/>
</dbReference>
<accession>A0A0K2H3N8</accession>
<feature type="region of interest" description="Disordered" evidence="1">
    <location>
        <begin position="237"/>
        <end position="354"/>
    </location>
</feature>
<evidence type="ECO:0000313" key="2">
    <source>
        <dbReference type="EMBL" id="ALA68563.1"/>
    </source>
</evidence>
<dbReference type="STRING" id="1408189.CLAC_07395"/>